<dbReference type="PANTHER" id="PTHR31405">
    <property type="entry name" value="TRANSCRIPTION FACTOR PDR8-RELATED"/>
    <property type="match status" value="1"/>
</dbReference>
<dbReference type="EMBL" id="CP049005">
    <property type="protein sequence ID" value="QID85526.1"/>
    <property type="molecule type" value="Genomic_DNA"/>
</dbReference>
<dbReference type="PANTHER" id="PTHR31405:SF8">
    <property type="entry name" value="TRANSCRIPTION FACTOR PDR8-RELATED"/>
    <property type="match status" value="1"/>
</dbReference>
<sequence>MKRISDALLENFQVADATPLSDNGNANGTAGGDGGGDGSNAARPTSSNGNKKRNKLIKSCGFCRRRKLRCDQQKPMCSTCISRNLVDCQYAEEFNKSVEKKAIYGTFSNVELLKKIDDLENKIRTLENNRNTNSPTNFVCSSSNFSLLNSTTCGGSTESPDPLPNGVINPYADRYYVQCKHSGRSIIYGPTSMRTQISSTNWGFIAKYKQLWTKVKVERNIWKKNNQKTMCRELCLLKESSWEPGPLLEQIYKFLPTYEKIFSIIDHVFDDEVINEFNIILDKTKITKDYIDYFMPGKEALPNGERPIVYILSNSKNNYYKAAVILMILCLRYFYGNIPAPLEKLLIFLNGTSTEKVFYIERAQMLILLFYHRELHSFGGDGSHLLNINELLFATVTTLGLHLDIRKIFKGEEQSMGSLESLENIWFMAILIDYTMSSHIGKPLMINKFYLDETQEYCVLNDQSKTYEGKLKRYLKMARSMLFALYDREKFPDLKLFSKQLISFVEEELGPLGHYTDENLAVEVPLKETRIICMALGLILSFYALVHSVLKVRTFESKNNTFQLVLINFSIIVNTTIRCFLIDKERYPECFKPSYPHLPPTMAMSMGLRAGLFSKTLVFFCSLIFFKLTLFENGICLSNDMECGWSDLTSITVPLDKDLSMGTAMKLYTEISGRLFNAGDKLLVRTMHNSPQFIIELAIERTSRTILGNVLEFRKMTEETWLSQIRQELDPLPTELRSEQEQHHQHHAPLNREASLPQEPGSPAPPSAPSTDPTTVPSQGDDKNPTKSQSEIIQMLTDEFWTNYNLGWEELINQSEFSTMFNDIEGSTAEPKGW</sequence>
<dbReference type="CDD" id="cd12148">
    <property type="entry name" value="fungal_TF_MHR"/>
    <property type="match status" value="1"/>
</dbReference>
<dbReference type="SUPFAM" id="SSF57701">
    <property type="entry name" value="Zn2/Cys6 DNA-binding domain"/>
    <property type="match status" value="1"/>
</dbReference>
<feature type="region of interest" description="Disordered" evidence="1">
    <location>
        <begin position="736"/>
        <end position="789"/>
    </location>
</feature>
<dbReference type="PROSITE" id="PS50048">
    <property type="entry name" value="ZN2_CY6_FUNGAL_2"/>
    <property type="match status" value="1"/>
</dbReference>
<evidence type="ECO:0000313" key="4">
    <source>
        <dbReference type="Proteomes" id="UP000501346"/>
    </source>
</evidence>
<accession>A0A6C1E809</accession>
<dbReference type="CDD" id="cd00067">
    <property type="entry name" value="GAL4"/>
    <property type="match status" value="1"/>
</dbReference>
<dbReference type="SMART" id="SM00066">
    <property type="entry name" value="GAL4"/>
    <property type="match status" value="1"/>
</dbReference>
<dbReference type="InterPro" id="IPR052693">
    <property type="entry name" value="Yeast_MDR_Regulatory"/>
</dbReference>
<feature type="domain" description="Zn(2)-C6 fungal-type" evidence="2">
    <location>
        <begin position="59"/>
        <end position="90"/>
    </location>
</feature>
<name>A0A6C1E809_SACPS</name>
<protein>
    <submittedName>
        <fullName evidence="3">Zinc finger transcription factor yrr1</fullName>
    </submittedName>
</protein>
<proteinExistence type="predicted"/>
<feature type="region of interest" description="Disordered" evidence="1">
    <location>
        <begin position="19"/>
        <end position="53"/>
    </location>
</feature>
<keyword evidence="4" id="KW-1185">Reference proteome</keyword>
<dbReference type="PROSITE" id="PS00463">
    <property type="entry name" value="ZN2_CY6_FUNGAL_1"/>
    <property type="match status" value="1"/>
</dbReference>
<reference evidence="3 4" key="1">
    <citation type="journal article" date="2019" name="BMC Genomics">
        <title>Chromosome level assembly and comparative genome analysis confirm lager-brewing yeasts originated from a single hybridization.</title>
        <authorList>
            <person name="Salazar A.N."/>
            <person name="Gorter de Vries A.R."/>
            <person name="van den Broek M."/>
            <person name="Brouwers N."/>
            <person name="de la Torre Cortes P."/>
            <person name="Kuijpers N.G.A."/>
            <person name="Daran J.G."/>
            <person name="Abeel T."/>
        </authorList>
    </citation>
    <scope>NUCLEOTIDE SEQUENCE [LARGE SCALE GENOMIC DNA]</scope>
    <source>
        <strain evidence="3 4">CBS 1483</strain>
    </source>
</reference>
<dbReference type="Gene3D" id="4.10.240.10">
    <property type="entry name" value="Zn(2)-C6 fungal-type DNA-binding domain"/>
    <property type="match status" value="1"/>
</dbReference>
<evidence type="ECO:0000259" key="2">
    <source>
        <dbReference type="PROSITE" id="PS50048"/>
    </source>
</evidence>
<organism evidence="3 4">
    <name type="scientific">Saccharomyces pastorianus</name>
    <name type="common">Lager yeast</name>
    <name type="synonym">Saccharomyces cerevisiae x Saccharomyces eubayanus</name>
    <dbReference type="NCBI Taxonomy" id="27292"/>
    <lineage>
        <taxon>Eukaryota</taxon>
        <taxon>Fungi</taxon>
        <taxon>Dikarya</taxon>
        <taxon>Ascomycota</taxon>
        <taxon>Saccharomycotina</taxon>
        <taxon>Saccharomycetes</taxon>
        <taxon>Saccharomycetales</taxon>
        <taxon>Saccharomycetaceae</taxon>
        <taxon>Saccharomyces</taxon>
    </lineage>
</organism>
<evidence type="ECO:0000313" key="3">
    <source>
        <dbReference type="EMBL" id="QID85526.1"/>
    </source>
</evidence>
<feature type="compositionally biased region" description="Gly residues" evidence="1">
    <location>
        <begin position="29"/>
        <end position="38"/>
    </location>
</feature>
<dbReference type="InterPro" id="IPR001138">
    <property type="entry name" value="Zn2Cys6_DnaBD"/>
</dbReference>
<dbReference type="Pfam" id="PF00172">
    <property type="entry name" value="Zn_clus"/>
    <property type="match status" value="1"/>
</dbReference>
<dbReference type="GO" id="GO:0000981">
    <property type="term" value="F:DNA-binding transcription factor activity, RNA polymerase II-specific"/>
    <property type="evidence" value="ECO:0007669"/>
    <property type="project" value="InterPro"/>
</dbReference>
<dbReference type="AlphaFoldDB" id="A0A6C1E809"/>
<dbReference type="Proteomes" id="UP000501346">
    <property type="component" value="Chromosome SeVIII-SeXV"/>
</dbReference>
<feature type="compositionally biased region" description="Low complexity" evidence="1">
    <location>
        <begin position="769"/>
        <end position="778"/>
    </location>
</feature>
<dbReference type="OrthoDB" id="4356994at2759"/>
<dbReference type="InterPro" id="IPR036864">
    <property type="entry name" value="Zn2-C6_fun-type_DNA-bd_sf"/>
</dbReference>
<evidence type="ECO:0000256" key="1">
    <source>
        <dbReference type="SAM" id="MobiDB-lite"/>
    </source>
</evidence>
<gene>
    <name evidence="3" type="primary">YRR1_2</name>
    <name evidence="3" type="ORF">GRS66_008106</name>
</gene>
<dbReference type="GO" id="GO:0008270">
    <property type="term" value="F:zinc ion binding"/>
    <property type="evidence" value="ECO:0007669"/>
    <property type="project" value="InterPro"/>
</dbReference>